<keyword evidence="1" id="KW-1133">Transmembrane helix</keyword>
<dbReference type="PANTHER" id="PTHR40940">
    <property type="entry name" value="PROTEIN BATD-RELATED"/>
    <property type="match status" value="1"/>
</dbReference>
<dbReference type="Pfam" id="PF25607">
    <property type="entry name" value="DUF7939"/>
    <property type="match status" value="1"/>
</dbReference>
<evidence type="ECO:0000313" key="4">
    <source>
        <dbReference type="EMBL" id="PCJ42130.1"/>
    </source>
</evidence>
<keyword evidence="1" id="KW-0472">Membrane</keyword>
<dbReference type="EMBL" id="NVWI01000003">
    <property type="protein sequence ID" value="PCJ42130.1"/>
    <property type="molecule type" value="Genomic_DNA"/>
</dbReference>
<accession>A0A2A5CF86</accession>
<organism evidence="4 5">
    <name type="scientific">SAR86 cluster bacterium</name>
    <dbReference type="NCBI Taxonomy" id="2030880"/>
    <lineage>
        <taxon>Bacteria</taxon>
        <taxon>Pseudomonadati</taxon>
        <taxon>Pseudomonadota</taxon>
        <taxon>Gammaproteobacteria</taxon>
        <taxon>SAR86 cluster</taxon>
    </lineage>
</organism>
<evidence type="ECO:0000313" key="5">
    <source>
        <dbReference type="Proteomes" id="UP000228987"/>
    </source>
</evidence>
<dbReference type="AlphaFoldDB" id="A0A2A5CF86"/>
<feature type="signal peptide" evidence="2">
    <location>
        <begin position="1"/>
        <end position="19"/>
    </location>
</feature>
<evidence type="ECO:0000256" key="2">
    <source>
        <dbReference type="SAM" id="SignalP"/>
    </source>
</evidence>
<feature type="transmembrane region" description="Helical" evidence="1">
    <location>
        <begin position="418"/>
        <end position="440"/>
    </location>
</feature>
<feature type="chain" id="PRO_5012788693" description="DUF7939 domain-containing protein" evidence="2">
    <location>
        <begin position="20"/>
        <end position="582"/>
    </location>
</feature>
<protein>
    <recommendedName>
        <fullName evidence="3">DUF7939 domain-containing protein</fullName>
    </recommendedName>
</protein>
<reference evidence="5" key="1">
    <citation type="submission" date="2017-08" db="EMBL/GenBank/DDBJ databases">
        <title>A dynamic microbial community with high functional redundancy inhabits the cold, oxic subseafloor aquifer.</title>
        <authorList>
            <person name="Tully B.J."/>
            <person name="Wheat C.G."/>
            <person name="Glazer B.T."/>
            <person name="Huber J.A."/>
        </authorList>
    </citation>
    <scope>NUCLEOTIDE SEQUENCE [LARGE SCALE GENOMIC DNA]</scope>
</reference>
<dbReference type="PANTHER" id="PTHR40940:SF1">
    <property type="entry name" value="PROTEIN BATD"/>
    <property type="match status" value="1"/>
</dbReference>
<dbReference type="Pfam" id="PF13584">
    <property type="entry name" value="BatD"/>
    <property type="match status" value="1"/>
</dbReference>
<dbReference type="InterPro" id="IPR057699">
    <property type="entry name" value="DUF7939"/>
</dbReference>
<sequence length="582" mass="64797">MVKHLAFFLFLLLPLQSFAQDGLLSAYVDRTEVSINDVFTLTLRVNAELRGTRPNIDRLQQDFELIGSSERNSFTFINGVSEQWSEFRISLRPRSTGTLTIPAFRVGNEVTTPITVTVAEAIQNSVNADDFFLISTVSKESIYVQEQLLYTVKIYFSVPFDPGAQLGAPQTENAVIQQLGNDISSQEVIDGLRYNVIERRFVLFPQRSGSMEISPITFTATVGRRRTGSIFSGQMTGGRAINLSSAAHFINVQSKPTSYPADATWLPSSNLILEENWSRSLQGLETGEAITRNLRVRAEGLNSSLLPGIQYTATETLKFYPDQPSREDLANQNGVTGIRSQGTAVVATEGGDFILPALEIAWWNTLTDSLEYASLPERILSVLPAAPITEQAPPTLPADGIEQALESSSGIGQQSDSAYYWILATSIFALAWLYSTLMWYRSKLTLKQFAAGILAPTASLKEKSSLNSNRKKLNVDAAFQEFQEACKELKLPEIRLSLLTWARLHFADNKIITLENLERHTENTDLQAIFAGLEYSLYSGNTNSENFQTGLLFQEIKRLHKQGYTLKNNTAEHYALPPLYKN</sequence>
<evidence type="ECO:0000256" key="1">
    <source>
        <dbReference type="SAM" id="Phobius"/>
    </source>
</evidence>
<evidence type="ECO:0000259" key="3">
    <source>
        <dbReference type="Pfam" id="PF25607"/>
    </source>
</evidence>
<feature type="domain" description="DUF7939" evidence="3">
    <location>
        <begin position="476"/>
        <end position="562"/>
    </location>
</feature>
<keyword evidence="2" id="KW-0732">Signal</keyword>
<name>A0A2A5CF86_9GAMM</name>
<gene>
    <name evidence="4" type="ORF">COA71_05935</name>
</gene>
<comment type="caution">
    <text evidence="4">The sequence shown here is derived from an EMBL/GenBank/DDBJ whole genome shotgun (WGS) entry which is preliminary data.</text>
</comment>
<keyword evidence="1" id="KW-0812">Transmembrane</keyword>
<proteinExistence type="predicted"/>
<dbReference type="Proteomes" id="UP000228987">
    <property type="component" value="Unassembled WGS sequence"/>
</dbReference>
<dbReference type="InterPro" id="IPR025738">
    <property type="entry name" value="BatD"/>
</dbReference>